<dbReference type="Proteomes" id="UP000290809">
    <property type="component" value="Unassembled WGS sequence"/>
</dbReference>
<comment type="caution">
    <text evidence="1">The sequence shown here is derived from an EMBL/GenBank/DDBJ whole genome shotgun (WGS) entry which is preliminary data.</text>
</comment>
<reference evidence="1 2" key="1">
    <citation type="journal article" date="2019" name="PLoS Pathog.">
        <title>Genome sequence of the bovine parasite Schistosoma bovis Tanzania.</title>
        <authorList>
            <person name="Oey H."/>
            <person name="Zakrzewski M."/>
            <person name="Gobert G."/>
            <person name="Gravermann K."/>
            <person name="Stoye J."/>
            <person name="Jones M."/>
            <person name="Mcmanus D."/>
            <person name="Krause L."/>
        </authorList>
    </citation>
    <scope>NUCLEOTIDE SEQUENCE [LARGE SCALE GENOMIC DNA]</scope>
    <source>
        <strain evidence="1 2">TAN1997</strain>
    </source>
</reference>
<name>A0A430PXG8_SCHBO</name>
<proteinExistence type="predicted"/>
<dbReference type="GO" id="GO:1903724">
    <property type="term" value="P:positive regulation of centriole elongation"/>
    <property type="evidence" value="ECO:0007669"/>
    <property type="project" value="TreeGrafter"/>
</dbReference>
<dbReference type="GO" id="GO:0005813">
    <property type="term" value="C:centrosome"/>
    <property type="evidence" value="ECO:0007669"/>
    <property type="project" value="TreeGrafter"/>
</dbReference>
<evidence type="ECO:0000313" key="2">
    <source>
        <dbReference type="Proteomes" id="UP000290809"/>
    </source>
</evidence>
<dbReference type="STRING" id="6184.A0A430PXG8"/>
<dbReference type="SUPFAM" id="SSF49562">
    <property type="entry name" value="C2 domain (Calcium/lipid-binding domain, CaLB)"/>
    <property type="match status" value="1"/>
</dbReference>
<dbReference type="InterPro" id="IPR039893">
    <property type="entry name" value="CEP120-like"/>
</dbReference>
<dbReference type="PANTHER" id="PTHR21574">
    <property type="entry name" value="CENTROSOMAL PROTEIN OF 120 KDA"/>
    <property type="match status" value="1"/>
</dbReference>
<protein>
    <submittedName>
        <fullName evidence="1">Centrosomal protein CEP120</fullName>
    </submittedName>
</protein>
<dbReference type="AlphaFoldDB" id="A0A430PXG8"/>
<dbReference type="EMBL" id="QMKO01004489">
    <property type="protein sequence ID" value="RTG80132.1"/>
    <property type="molecule type" value="Genomic_DNA"/>
</dbReference>
<organism evidence="1 2">
    <name type="scientific">Schistosoma bovis</name>
    <name type="common">Blood fluke</name>
    <dbReference type="NCBI Taxonomy" id="6184"/>
    <lineage>
        <taxon>Eukaryota</taxon>
        <taxon>Metazoa</taxon>
        <taxon>Spiralia</taxon>
        <taxon>Lophotrochozoa</taxon>
        <taxon>Platyhelminthes</taxon>
        <taxon>Trematoda</taxon>
        <taxon>Digenea</taxon>
        <taxon>Strigeidida</taxon>
        <taxon>Schistosomatoidea</taxon>
        <taxon>Schistosomatidae</taxon>
        <taxon>Schistosoma</taxon>
    </lineage>
</organism>
<dbReference type="Gene3D" id="2.60.40.150">
    <property type="entry name" value="C2 domain"/>
    <property type="match status" value="1"/>
</dbReference>
<sequence length="292" mass="33544">MLLTDSFFQGRNFPNRPTYHLVCEAKFNNEVLSTDPVEHNEEPQFEQELAWDLDKTSLKQHRLQRSALKVTVSAVDSQSPVKEPIGFFMLDLRSCSTEKVYKWYRILHSKYKSSPAVFASIYLDIEGQELVPNPKIKTGLAMSLSEADLIPRVYNSEEDNQHFSIPTTMANIQSTNITWYTIGPRRLAKEYFMLTFQFEEAFKLESLIPIEQSLCSGEHIGGFHFTCELFEHERKSNMKNPIGSLTGDWLSTADTVTFNALRCKRCCFKLVLSKSQAIPVQIGVLHYVQLDR</sequence>
<gene>
    <name evidence="1" type="ORF">DC041_0003385</name>
</gene>
<evidence type="ECO:0000313" key="1">
    <source>
        <dbReference type="EMBL" id="RTG80132.1"/>
    </source>
</evidence>
<keyword evidence="2" id="KW-1185">Reference proteome</keyword>
<dbReference type="PANTHER" id="PTHR21574:SF0">
    <property type="entry name" value="CENTROSOMAL PROTEIN OF 120 KDA"/>
    <property type="match status" value="1"/>
</dbReference>
<accession>A0A430PXG8</accession>
<dbReference type="InterPro" id="IPR035892">
    <property type="entry name" value="C2_domain_sf"/>
</dbReference>